<dbReference type="AlphaFoldDB" id="A0AA41QJT9"/>
<dbReference type="Gene3D" id="1.10.150.240">
    <property type="entry name" value="Putative phosphatase, domain 2"/>
    <property type="match status" value="1"/>
</dbReference>
<dbReference type="PANTHER" id="PTHR43481:SF4">
    <property type="entry name" value="GLYCEROL-1-PHOSPHATE PHOSPHOHYDROLASE 1-RELATED"/>
    <property type="match status" value="1"/>
</dbReference>
<keyword evidence="2" id="KW-1185">Reference proteome</keyword>
<dbReference type="RefSeq" id="WP_236091181.1">
    <property type="nucleotide sequence ID" value="NZ_JAKGSG010000059.1"/>
</dbReference>
<accession>A0AA41QJT9</accession>
<keyword evidence="1" id="KW-0378">Hydrolase</keyword>
<name>A0AA41QJT9_9MICO</name>
<dbReference type="InterPro" id="IPR023214">
    <property type="entry name" value="HAD_sf"/>
</dbReference>
<sequence>MHDVARARAGRTTSWSAAGLLCDMDGTLVDSAAVIDEAWTEVAVRHDLPRSEVLAALPGRTARDILALFLSDAAMIAEEVARVERRQLVAAGVREIPGARRLLSALHPDRWAVVTAAPESVARARLDAAGLPAPGVLVAAGSVTHGKPSPEGFLLAAERLGLPGGRCVVLEDSAVGVTAGHAAGARVVGVGPGAHEADARVPDLRSFTDIDVTGEVIRWSLAEI</sequence>
<organism evidence="1 2">
    <name type="scientific">Antribacter soli</name>
    <dbReference type="NCBI Taxonomy" id="2910976"/>
    <lineage>
        <taxon>Bacteria</taxon>
        <taxon>Bacillati</taxon>
        <taxon>Actinomycetota</taxon>
        <taxon>Actinomycetes</taxon>
        <taxon>Micrococcales</taxon>
        <taxon>Promicromonosporaceae</taxon>
        <taxon>Antribacter</taxon>
    </lineage>
</organism>
<gene>
    <name evidence="1" type="ORF">L1785_20590</name>
</gene>
<dbReference type="NCBIfam" id="TIGR01509">
    <property type="entry name" value="HAD-SF-IA-v3"/>
    <property type="match status" value="1"/>
</dbReference>
<dbReference type="GO" id="GO:0050308">
    <property type="term" value="F:sugar-phosphatase activity"/>
    <property type="evidence" value="ECO:0007669"/>
    <property type="project" value="TreeGrafter"/>
</dbReference>
<dbReference type="InterPro" id="IPR036412">
    <property type="entry name" value="HAD-like_sf"/>
</dbReference>
<dbReference type="InterPro" id="IPR051806">
    <property type="entry name" value="HAD-like_SPP"/>
</dbReference>
<dbReference type="SFLD" id="SFLDG01129">
    <property type="entry name" value="C1.5:_HAD__Beta-PGM__Phosphata"/>
    <property type="match status" value="1"/>
</dbReference>
<evidence type="ECO:0000313" key="1">
    <source>
        <dbReference type="EMBL" id="MCF4123369.1"/>
    </source>
</evidence>
<dbReference type="Proteomes" id="UP001165405">
    <property type="component" value="Unassembled WGS sequence"/>
</dbReference>
<reference evidence="1" key="1">
    <citation type="submission" date="2022-01" db="EMBL/GenBank/DDBJ databases">
        <title>Antribacter sp. nov., isolated from Guizhou of China.</title>
        <authorList>
            <person name="Chengliang C."/>
            <person name="Ya Z."/>
        </authorList>
    </citation>
    <scope>NUCLEOTIDE SEQUENCE</scope>
    <source>
        <strain evidence="1">KLBMP 9083</strain>
    </source>
</reference>
<evidence type="ECO:0000313" key="2">
    <source>
        <dbReference type="Proteomes" id="UP001165405"/>
    </source>
</evidence>
<protein>
    <submittedName>
        <fullName evidence="1">HAD-IA family hydrolase</fullName>
    </submittedName>
</protein>
<dbReference type="EMBL" id="JAKGSG010000059">
    <property type="protein sequence ID" value="MCF4123369.1"/>
    <property type="molecule type" value="Genomic_DNA"/>
</dbReference>
<dbReference type="Pfam" id="PF00702">
    <property type="entry name" value="Hydrolase"/>
    <property type="match status" value="1"/>
</dbReference>
<dbReference type="SFLD" id="SFLDS00003">
    <property type="entry name" value="Haloacid_Dehalogenase"/>
    <property type="match status" value="1"/>
</dbReference>
<dbReference type="InterPro" id="IPR023198">
    <property type="entry name" value="PGP-like_dom2"/>
</dbReference>
<dbReference type="PANTHER" id="PTHR43481">
    <property type="entry name" value="FRUCTOSE-1-PHOSPHATE PHOSPHATASE"/>
    <property type="match status" value="1"/>
</dbReference>
<dbReference type="SUPFAM" id="SSF56784">
    <property type="entry name" value="HAD-like"/>
    <property type="match status" value="1"/>
</dbReference>
<proteinExistence type="predicted"/>
<comment type="caution">
    <text evidence="1">The sequence shown here is derived from an EMBL/GenBank/DDBJ whole genome shotgun (WGS) entry which is preliminary data.</text>
</comment>
<dbReference type="InterPro" id="IPR006439">
    <property type="entry name" value="HAD-SF_hydro_IA"/>
</dbReference>
<dbReference type="Gene3D" id="3.40.50.1000">
    <property type="entry name" value="HAD superfamily/HAD-like"/>
    <property type="match status" value="1"/>
</dbReference>